<dbReference type="PANTHER" id="PTHR43520">
    <property type="entry name" value="ATP7, ISOFORM B"/>
    <property type="match status" value="1"/>
</dbReference>
<keyword evidence="14 18" id="KW-1133">Transmembrane helix</keyword>
<keyword evidence="9 18" id="KW-0547">Nucleotide-binding</keyword>
<evidence type="ECO:0000256" key="8">
    <source>
        <dbReference type="ARBA" id="ARBA00022737"/>
    </source>
</evidence>
<evidence type="ECO:0000256" key="16">
    <source>
        <dbReference type="ARBA" id="ARBA00023065"/>
    </source>
</evidence>
<evidence type="ECO:0000256" key="7">
    <source>
        <dbReference type="ARBA" id="ARBA00022723"/>
    </source>
</evidence>
<keyword evidence="5 18" id="KW-1003">Cell membrane</keyword>
<dbReference type="Gene3D" id="3.40.50.1000">
    <property type="entry name" value="HAD superfamily/HAD-like"/>
    <property type="match status" value="1"/>
</dbReference>
<dbReference type="PRINTS" id="PR00943">
    <property type="entry name" value="CUATPASE"/>
</dbReference>
<evidence type="ECO:0000256" key="9">
    <source>
        <dbReference type="ARBA" id="ARBA00022741"/>
    </source>
</evidence>
<dbReference type="Pfam" id="PF00702">
    <property type="entry name" value="Hydrolase"/>
    <property type="match status" value="1"/>
</dbReference>
<evidence type="ECO:0000256" key="5">
    <source>
        <dbReference type="ARBA" id="ARBA00022475"/>
    </source>
</evidence>
<dbReference type="SUPFAM" id="SSF81653">
    <property type="entry name" value="Calcium ATPase, transduction domain A"/>
    <property type="match status" value="1"/>
</dbReference>
<dbReference type="GO" id="GO:0005886">
    <property type="term" value="C:plasma membrane"/>
    <property type="evidence" value="ECO:0007669"/>
    <property type="project" value="UniProtKB-SubCell"/>
</dbReference>
<dbReference type="GO" id="GO:0140581">
    <property type="term" value="F:P-type monovalent copper transporter activity"/>
    <property type="evidence" value="ECO:0007669"/>
    <property type="project" value="UniProtKB-EC"/>
</dbReference>
<dbReference type="FunFam" id="3.30.70.100:FF:000005">
    <property type="entry name" value="Copper-exporting P-type ATPase A"/>
    <property type="match status" value="2"/>
</dbReference>
<feature type="transmembrane region" description="Helical" evidence="18">
    <location>
        <begin position="240"/>
        <end position="262"/>
    </location>
</feature>
<dbReference type="PROSITE" id="PS01047">
    <property type="entry name" value="HMA_1"/>
    <property type="match status" value="2"/>
</dbReference>
<keyword evidence="10" id="KW-0187">Copper transport</keyword>
<dbReference type="EC" id="7.2.2.8" evidence="3"/>
<dbReference type="GO" id="GO:0055070">
    <property type="term" value="P:copper ion homeostasis"/>
    <property type="evidence" value="ECO:0007669"/>
    <property type="project" value="TreeGrafter"/>
</dbReference>
<name>A0A6L5Z1A8_9RHOB</name>
<feature type="domain" description="HMA" evidence="19">
    <location>
        <begin position="10"/>
        <end position="75"/>
    </location>
</feature>
<comment type="subcellular location">
    <subcellularLocation>
        <location evidence="1">Cell membrane</location>
        <topology evidence="1">Multi-pass membrane protein</topology>
    </subcellularLocation>
</comment>
<dbReference type="InterPro" id="IPR001757">
    <property type="entry name" value="P_typ_ATPase"/>
</dbReference>
<dbReference type="InterPro" id="IPR006122">
    <property type="entry name" value="HMA_Cu_ion-bd"/>
</dbReference>
<dbReference type="InterPro" id="IPR018303">
    <property type="entry name" value="ATPase_P-typ_P_site"/>
</dbReference>
<comment type="caution">
    <text evidence="20">The sequence shown here is derived from an EMBL/GenBank/DDBJ whole genome shotgun (WGS) entry which is preliminary data.</text>
</comment>
<dbReference type="InterPro" id="IPR023299">
    <property type="entry name" value="ATPase_P-typ_cyto_dom_N"/>
</dbReference>
<dbReference type="Gene3D" id="3.40.1110.10">
    <property type="entry name" value="Calcium-transporting ATPase, cytoplasmic domain N"/>
    <property type="match status" value="1"/>
</dbReference>
<accession>A0A6L5Z1A8</accession>
<dbReference type="PROSITE" id="PS50846">
    <property type="entry name" value="HMA_2"/>
    <property type="match status" value="2"/>
</dbReference>
<keyword evidence="21" id="KW-1185">Reference proteome</keyword>
<evidence type="ECO:0000256" key="10">
    <source>
        <dbReference type="ARBA" id="ARBA00022796"/>
    </source>
</evidence>
<dbReference type="InterPro" id="IPR008250">
    <property type="entry name" value="ATPase_P-typ_transduc_dom_A_sf"/>
</dbReference>
<evidence type="ECO:0000313" key="21">
    <source>
        <dbReference type="Proteomes" id="UP000474957"/>
    </source>
</evidence>
<keyword evidence="17 18" id="KW-0472">Membrane</keyword>
<dbReference type="PROSITE" id="PS00154">
    <property type="entry name" value="ATPASE_E1_E2"/>
    <property type="match status" value="1"/>
</dbReference>
<feature type="transmembrane region" description="Helical" evidence="18">
    <location>
        <begin position="421"/>
        <end position="443"/>
    </location>
</feature>
<dbReference type="Gene3D" id="3.30.70.100">
    <property type="match status" value="2"/>
</dbReference>
<evidence type="ECO:0000256" key="2">
    <source>
        <dbReference type="ARBA" id="ARBA00006024"/>
    </source>
</evidence>
<keyword evidence="13" id="KW-1278">Translocase</keyword>
<evidence type="ECO:0000256" key="17">
    <source>
        <dbReference type="ARBA" id="ARBA00023136"/>
    </source>
</evidence>
<dbReference type="Gene3D" id="2.70.150.10">
    <property type="entry name" value="Calcium-transporting ATPase, cytoplasmic transduction domain A"/>
    <property type="match status" value="1"/>
</dbReference>
<feature type="transmembrane region" description="Helical" evidence="18">
    <location>
        <begin position="202"/>
        <end position="219"/>
    </location>
</feature>
<protein>
    <recommendedName>
        <fullName evidence="3">P-type Cu(+) transporter</fullName>
        <ecNumber evidence="3">7.2.2.8</ecNumber>
    </recommendedName>
</protein>
<reference evidence="20 21" key="1">
    <citation type="submission" date="2019-10" db="EMBL/GenBank/DDBJ databases">
        <title>Cognatihalovulum marinum gen. nov. sp. nov., a new member of the family Rhodobacteraceae isolated from deep seawater of the Northwest Indian Ocean.</title>
        <authorList>
            <person name="Ruan C."/>
            <person name="Wang J."/>
            <person name="Zheng X."/>
            <person name="Song L."/>
            <person name="Zhu Y."/>
            <person name="Huang Y."/>
            <person name="Lu Z."/>
            <person name="Du W."/>
            <person name="Huang L."/>
            <person name="Dai X."/>
        </authorList>
    </citation>
    <scope>NUCLEOTIDE SEQUENCE [LARGE SCALE GENOMIC DNA]</scope>
    <source>
        <strain evidence="20 21">2CG4</strain>
    </source>
</reference>
<evidence type="ECO:0000256" key="12">
    <source>
        <dbReference type="ARBA" id="ARBA00022842"/>
    </source>
</evidence>
<dbReference type="NCBIfam" id="TIGR00003">
    <property type="entry name" value="copper ion binding protein"/>
    <property type="match status" value="1"/>
</dbReference>
<dbReference type="InterPro" id="IPR059000">
    <property type="entry name" value="ATPase_P-type_domA"/>
</dbReference>
<evidence type="ECO:0000256" key="4">
    <source>
        <dbReference type="ARBA" id="ARBA00022448"/>
    </source>
</evidence>
<keyword evidence="8" id="KW-0677">Repeat</keyword>
<evidence type="ECO:0000256" key="14">
    <source>
        <dbReference type="ARBA" id="ARBA00022989"/>
    </source>
</evidence>
<dbReference type="NCBIfam" id="TIGR01494">
    <property type="entry name" value="ATPase_P-type"/>
    <property type="match status" value="1"/>
</dbReference>
<evidence type="ECO:0000256" key="13">
    <source>
        <dbReference type="ARBA" id="ARBA00022967"/>
    </source>
</evidence>
<dbReference type="GO" id="GO:0043682">
    <property type="term" value="F:P-type divalent copper transporter activity"/>
    <property type="evidence" value="ECO:0007669"/>
    <property type="project" value="TreeGrafter"/>
</dbReference>
<keyword evidence="15" id="KW-0186">Copper</keyword>
<keyword evidence="11 18" id="KW-0067">ATP-binding</keyword>
<dbReference type="InterPro" id="IPR023214">
    <property type="entry name" value="HAD_sf"/>
</dbReference>
<dbReference type="PRINTS" id="PR00119">
    <property type="entry name" value="CATATPASE"/>
</dbReference>
<keyword evidence="4" id="KW-0813">Transport</keyword>
<dbReference type="GO" id="GO:0005524">
    <property type="term" value="F:ATP binding"/>
    <property type="evidence" value="ECO:0007669"/>
    <property type="project" value="UniProtKB-UniRule"/>
</dbReference>
<evidence type="ECO:0000256" key="1">
    <source>
        <dbReference type="ARBA" id="ARBA00004651"/>
    </source>
</evidence>
<evidence type="ECO:0000256" key="6">
    <source>
        <dbReference type="ARBA" id="ARBA00022692"/>
    </source>
</evidence>
<dbReference type="PRINTS" id="PR00942">
    <property type="entry name" value="CUATPASEI"/>
</dbReference>
<dbReference type="GO" id="GO:0016887">
    <property type="term" value="F:ATP hydrolysis activity"/>
    <property type="evidence" value="ECO:0007669"/>
    <property type="project" value="InterPro"/>
</dbReference>
<dbReference type="EMBL" id="WIND01000008">
    <property type="protein sequence ID" value="MSU90331.1"/>
    <property type="molecule type" value="Genomic_DNA"/>
</dbReference>
<dbReference type="InterPro" id="IPR023298">
    <property type="entry name" value="ATPase_P-typ_TM_dom_sf"/>
</dbReference>
<dbReference type="NCBIfam" id="TIGR01525">
    <property type="entry name" value="ATPase-IB_hvy"/>
    <property type="match status" value="1"/>
</dbReference>
<evidence type="ECO:0000256" key="15">
    <source>
        <dbReference type="ARBA" id="ARBA00023008"/>
    </source>
</evidence>
<dbReference type="CDD" id="cd00371">
    <property type="entry name" value="HMA"/>
    <property type="match status" value="2"/>
</dbReference>
<dbReference type="PANTHER" id="PTHR43520:SF8">
    <property type="entry name" value="P-TYPE CU(+) TRANSPORTER"/>
    <property type="match status" value="1"/>
</dbReference>
<dbReference type="InterPro" id="IPR027256">
    <property type="entry name" value="P-typ_ATPase_IB"/>
</dbReference>
<evidence type="ECO:0000256" key="11">
    <source>
        <dbReference type="ARBA" id="ARBA00022840"/>
    </source>
</evidence>
<dbReference type="InterPro" id="IPR006121">
    <property type="entry name" value="HMA_dom"/>
</dbReference>
<evidence type="ECO:0000256" key="3">
    <source>
        <dbReference type="ARBA" id="ARBA00012517"/>
    </source>
</evidence>
<organism evidence="20 21">
    <name type="scientific">Halovulum marinum</name>
    <dbReference type="NCBI Taxonomy" id="2662447"/>
    <lineage>
        <taxon>Bacteria</taxon>
        <taxon>Pseudomonadati</taxon>
        <taxon>Pseudomonadota</taxon>
        <taxon>Alphaproteobacteria</taxon>
        <taxon>Rhodobacterales</taxon>
        <taxon>Paracoccaceae</taxon>
        <taxon>Halovulum</taxon>
    </lineage>
</organism>
<sequence>MNMPANFPAETALLPIEGITCASCVGRVERALTRLPGVISASVNLATERAEVRFTAPATRRDLVRAVEETGYPVSGPAVELAIEGMTCASCVGRVERALAAVPGVTSAAVNLATERATVTGAADIAALIEAAEGVGYPARTVQRTSGATDADAARKEAERAALQRDLALATALTVPVFALEMGSHLVPAIHMLITSTIGMQASWLVQFVLTTLVLAVPGRRFYLKGLPMLARRTPDMNSLVAVGTLAAYAFSLVATFAPGLLPVGTVNVYYEAAAVIVTLILAGRLLEARAKGRTSEAIKRLVGLQAKVARVRRAGETVEIDLTEMVRGDIVEVRPGERVPVDGEVVDGTSWIDESMITGESIPVQKATGSQVTGGTVNQTGAFTLRATAVGGDTMLAQIIRMVEEAQGSKLPIQGLVDRITMWFVPTVMAVAALTVAVWLLFGPEPALTFGLVTGVAVLIIACPCAMGLATPTSIMVGTGRGAEMGVLFRRGDALQALQDARVVALDKTGTLTEGKPRLTDLELAPGFDRAEVLALVAAVEAKSEHPIARAIVEAAVSEGLTLPEVSGFDNVTGFGVTATAGGRRVEIGADRFMAQLGQDVGVRGGRGPHPPGVGCGALCR</sequence>
<evidence type="ECO:0000259" key="19">
    <source>
        <dbReference type="PROSITE" id="PS50846"/>
    </source>
</evidence>
<dbReference type="Proteomes" id="UP000474957">
    <property type="component" value="Unassembled WGS sequence"/>
</dbReference>
<dbReference type="Pfam" id="PF00122">
    <property type="entry name" value="E1-E2_ATPase"/>
    <property type="match status" value="1"/>
</dbReference>
<evidence type="ECO:0000313" key="20">
    <source>
        <dbReference type="EMBL" id="MSU90331.1"/>
    </source>
</evidence>
<gene>
    <name evidence="20" type="ORF">GE300_11990</name>
</gene>
<comment type="similarity">
    <text evidence="2 18">Belongs to the cation transport ATPase (P-type) (TC 3.A.3) family. Type IB subfamily.</text>
</comment>
<dbReference type="AlphaFoldDB" id="A0A6L5Z1A8"/>
<keyword evidence="16" id="KW-0406">Ion transport</keyword>
<dbReference type="InterPro" id="IPR017969">
    <property type="entry name" value="Heavy-metal-associated_CS"/>
</dbReference>
<dbReference type="GO" id="GO:0005507">
    <property type="term" value="F:copper ion binding"/>
    <property type="evidence" value="ECO:0007669"/>
    <property type="project" value="InterPro"/>
</dbReference>
<feature type="domain" description="HMA" evidence="19">
    <location>
        <begin position="77"/>
        <end position="140"/>
    </location>
</feature>
<feature type="transmembrane region" description="Helical" evidence="18">
    <location>
        <begin position="449"/>
        <end position="472"/>
    </location>
</feature>
<keyword evidence="7 18" id="KW-0479">Metal-binding</keyword>
<keyword evidence="6 18" id="KW-0812">Transmembrane</keyword>
<dbReference type="Pfam" id="PF00403">
    <property type="entry name" value="HMA"/>
    <property type="match status" value="2"/>
</dbReference>
<dbReference type="FunFam" id="2.70.150.10:FF:000020">
    <property type="entry name" value="Copper-exporting P-type ATPase A"/>
    <property type="match status" value="1"/>
</dbReference>
<dbReference type="InterPro" id="IPR036163">
    <property type="entry name" value="HMA_dom_sf"/>
</dbReference>
<keyword evidence="12" id="KW-0460">Magnesium</keyword>
<feature type="transmembrane region" description="Helical" evidence="18">
    <location>
        <begin position="268"/>
        <end position="287"/>
    </location>
</feature>
<dbReference type="SUPFAM" id="SSF81665">
    <property type="entry name" value="Calcium ATPase, transmembrane domain M"/>
    <property type="match status" value="1"/>
</dbReference>
<proteinExistence type="inferred from homology"/>
<dbReference type="SUPFAM" id="SSF81660">
    <property type="entry name" value="Metal cation-transporting ATPase, ATP-binding domain N"/>
    <property type="match status" value="1"/>
</dbReference>
<dbReference type="SUPFAM" id="SSF55008">
    <property type="entry name" value="HMA, heavy metal-associated domain"/>
    <property type="match status" value="2"/>
</dbReference>
<evidence type="ECO:0000256" key="18">
    <source>
        <dbReference type="RuleBase" id="RU362081"/>
    </source>
</evidence>
<dbReference type="GO" id="GO:0060003">
    <property type="term" value="P:copper ion export"/>
    <property type="evidence" value="ECO:0007669"/>
    <property type="project" value="UniProtKB-ARBA"/>
</dbReference>